<dbReference type="Proteomes" id="UP000325440">
    <property type="component" value="Unassembled WGS sequence"/>
</dbReference>
<evidence type="ECO:0000256" key="4">
    <source>
        <dbReference type="SAM" id="Coils"/>
    </source>
</evidence>
<dbReference type="PANTHER" id="PTHR32215">
    <property type="entry name" value="CILIA- AND FLAGELLA-ASSOCIATED PROTEIN 57"/>
    <property type="match status" value="1"/>
</dbReference>
<evidence type="ECO:0000313" key="5">
    <source>
        <dbReference type="EMBL" id="VVC29928.1"/>
    </source>
</evidence>
<proteinExistence type="predicted"/>
<keyword evidence="4" id="KW-0175">Coiled coil</keyword>
<dbReference type="InterPro" id="IPR001680">
    <property type="entry name" value="WD40_rpt"/>
</dbReference>
<feature type="repeat" description="WD" evidence="3">
    <location>
        <begin position="492"/>
        <end position="533"/>
    </location>
</feature>
<keyword evidence="6" id="KW-1185">Reference proteome</keyword>
<dbReference type="OrthoDB" id="10251741at2759"/>
<dbReference type="PROSITE" id="PS00678">
    <property type="entry name" value="WD_REPEATS_1"/>
    <property type="match status" value="1"/>
</dbReference>
<feature type="coiled-coil region" evidence="4">
    <location>
        <begin position="678"/>
        <end position="734"/>
    </location>
</feature>
<keyword evidence="2" id="KW-0677">Repeat</keyword>
<protein>
    <submittedName>
        <fullName evidence="5">WD40/YVTN repeat-like-containing domain,WD40 repeat, conserved site,WD40 repeat,WD40-repeat-containing</fullName>
    </submittedName>
</protein>
<sequence>MSPPVIPTLKPKFFFGLTTHVTGNCLFLNENEIIYPASGVLVIYDIVNHRQKYIHLAEPQKIITAMALCINKNVIAVAEKGNKKKPTISIYDLNLMERIKQLTVLTDLKSDNFINIKFSFDDTYLAALTSGPDFMMYYYNWENSKIESYVKATNPPNAEGPVLDMALNPTDNTICCFVGKKLFRLVTISDSIWRQYGFQKADNLDFSTVCWLNGDRILAGTMDGRIVIIENGELIAVYNAKSIIDFDLKIRIKAPLDVVPLTKYGNQRMDIRCCTPLKIGLVFVIGDSCVYYYEKTSNHRYKKLKEFLKQADQNLKALDTDKPMHTIETLSISPKNLKMICVTRRSQLFWVPLTEISNNISLFKPLGEDLHHGGISSLSTCKWKPIFITCGKIDHTIRVWNYLDCSLLLSQQYQEDVFSVSLHPSGLYSVAAFTGKVEFQLVHTEGLKAWREFSVTSCNLTEFSTSGHMFALANQFDIDVYCSVKFEKRFTYKGHSNTITAMVWALNDMKLVTCGEDGAIYEFNTRSGKRDMDIVHPKLIYMDLAISNDTNQIFPAAQDGRFREIYNQSVIRDIDLHQGPLDAITLSRSDLILFVAGQNGVVSSLMLPIMAEIKHKEFNIHNKNITKMSMSIDDSILITCSVDGSICIWDVLDAEGKKVILNEQFAYSDDILVNALDLKNKIENITELRVRVKELEKECKYQVTELTKSKKQQIQELNNNHSVLIKILENKNAEITKKHMADKSRLEMELNLLKDSHVQELEELEINYNQKLLFEYQKYDILTKELIKTNLELEKGLNKSESEQNEKLQEIINQYNIKLKEKDEHIIKLKEQLIKDKQSMTALMDKIENDTDKEVLEKKAEFMAKIRELKKINLNLRGELGSFKMKAKAASKEAEDLSHLIEKYKDDIQQLKILVKNEERTILDLKNQIQVRDYNIEQKETQIFEEKLKMKDLEKQLLLKTENISELQQIVEPLIMEIQDKKKIIEDMESEMENMTSVKKQMKLCISEQHDKLKACNHKVKKKEQIILSVNRIIKKIQIDIHSISEYYQDPVKLKEVVKELFIKYGTEEAFEESKNEELDVRVEFTRQRQILEQSIINLKKRIKACIQKNDSYSKIMEENMVLIKEIDKLRQELKMKYKTRENFKIKKSKCNATKQVKCNQESEASIDAVEKQYKKHIMVGLMTI</sequence>
<feature type="coiled-coil region" evidence="4">
    <location>
        <begin position="887"/>
        <end position="998"/>
    </location>
</feature>
<evidence type="ECO:0000256" key="2">
    <source>
        <dbReference type="ARBA" id="ARBA00022737"/>
    </source>
</evidence>
<evidence type="ECO:0000313" key="6">
    <source>
        <dbReference type="Proteomes" id="UP000325440"/>
    </source>
</evidence>
<dbReference type="PROSITE" id="PS50294">
    <property type="entry name" value="WD_REPEATS_REGION"/>
    <property type="match status" value="1"/>
</dbReference>
<gene>
    <name evidence="5" type="ORF">CINCED_3A007927</name>
</gene>
<dbReference type="InterPro" id="IPR036322">
    <property type="entry name" value="WD40_repeat_dom_sf"/>
</dbReference>
<dbReference type="AlphaFoldDB" id="A0A5E4MGB0"/>
<evidence type="ECO:0000256" key="3">
    <source>
        <dbReference type="PROSITE-ProRule" id="PRU00221"/>
    </source>
</evidence>
<dbReference type="SMART" id="SM00320">
    <property type="entry name" value="WD40"/>
    <property type="match status" value="5"/>
</dbReference>
<name>A0A5E4MGB0_9HEMI</name>
<dbReference type="PANTHER" id="PTHR32215:SF0">
    <property type="entry name" value="CILIA- AND FLAGELLA-ASSOCIATED PROTEIN 57"/>
    <property type="match status" value="1"/>
</dbReference>
<dbReference type="InterPro" id="IPR019775">
    <property type="entry name" value="WD40_repeat_CS"/>
</dbReference>
<organism evidence="5 6">
    <name type="scientific">Cinara cedri</name>
    <dbReference type="NCBI Taxonomy" id="506608"/>
    <lineage>
        <taxon>Eukaryota</taxon>
        <taxon>Metazoa</taxon>
        <taxon>Ecdysozoa</taxon>
        <taxon>Arthropoda</taxon>
        <taxon>Hexapoda</taxon>
        <taxon>Insecta</taxon>
        <taxon>Pterygota</taxon>
        <taxon>Neoptera</taxon>
        <taxon>Paraneoptera</taxon>
        <taxon>Hemiptera</taxon>
        <taxon>Sternorrhyncha</taxon>
        <taxon>Aphidomorpha</taxon>
        <taxon>Aphidoidea</taxon>
        <taxon>Aphididae</taxon>
        <taxon>Lachninae</taxon>
        <taxon>Cinara</taxon>
    </lineage>
</organism>
<reference evidence="5 6" key="1">
    <citation type="submission" date="2019-08" db="EMBL/GenBank/DDBJ databases">
        <authorList>
            <person name="Alioto T."/>
            <person name="Alioto T."/>
            <person name="Gomez Garrido J."/>
        </authorList>
    </citation>
    <scope>NUCLEOTIDE SEQUENCE [LARGE SCALE GENOMIC DNA]</scope>
</reference>
<feature type="repeat" description="WD" evidence="3">
    <location>
        <begin position="618"/>
        <end position="651"/>
    </location>
</feature>
<feature type="coiled-coil region" evidence="4">
    <location>
        <begin position="798"/>
        <end position="850"/>
    </location>
</feature>
<keyword evidence="1 3" id="KW-0853">WD repeat</keyword>
<dbReference type="Gene3D" id="2.130.10.10">
    <property type="entry name" value="YVTN repeat-like/Quinoprotein amine dehydrogenase"/>
    <property type="match status" value="2"/>
</dbReference>
<dbReference type="InterPro" id="IPR052993">
    <property type="entry name" value="CFA-57"/>
</dbReference>
<dbReference type="SUPFAM" id="SSF50978">
    <property type="entry name" value="WD40 repeat-like"/>
    <property type="match status" value="2"/>
</dbReference>
<dbReference type="PROSITE" id="PS50082">
    <property type="entry name" value="WD_REPEATS_2"/>
    <property type="match status" value="2"/>
</dbReference>
<accession>A0A5E4MGB0</accession>
<dbReference type="InterPro" id="IPR015943">
    <property type="entry name" value="WD40/YVTN_repeat-like_dom_sf"/>
</dbReference>
<evidence type="ECO:0000256" key="1">
    <source>
        <dbReference type="ARBA" id="ARBA00022574"/>
    </source>
</evidence>
<dbReference type="Pfam" id="PF00400">
    <property type="entry name" value="WD40"/>
    <property type="match status" value="2"/>
</dbReference>
<dbReference type="EMBL" id="CABPRJ010000502">
    <property type="protein sequence ID" value="VVC29928.1"/>
    <property type="molecule type" value="Genomic_DNA"/>
</dbReference>